<dbReference type="PROSITE" id="PS50109">
    <property type="entry name" value="HIS_KIN"/>
    <property type="match status" value="1"/>
</dbReference>
<evidence type="ECO:0000313" key="6">
    <source>
        <dbReference type="EMBL" id="TDK22508.1"/>
    </source>
</evidence>
<protein>
    <recommendedName>
        <fullName evidence="2">histidine kinase</fullName>
        <ecNumber evidence="2">2.7.13.3</ecNumber>
    </recommendedName>
</protein>
<reference evidence="6 7" key="1">
    <citation type="submission" date="2019-03" db="EMBL/GenBank/DDBJ databases">
        <title>Luteimonas zhaokaii sp.nov., isolated from the rectal contents of Plateau pika in Yushu, Qinghai Province, China.</title>
        <authorList>
            <person name="Zhang G."/>
        </authorList>
    </citation>
    <scope>NUCLEOTIDE SEQUENCE [LARGE SCALE GENOMIC DNA]</scope>
    <source>
        <strain evidence="6 7">B9</strain>
    </source>
</reference>
<dbReference type="InterPro" id="IPR005467">
    <property type="entry name" value="His_kinase_dom"/>
</dbReference>
<dbReference type="SMART" id="SM00387">
    <property type="entry name" value="HATPase_c"/>
    <property type="match status" value="1"/>
</dbReference>
<organism evidence="6 7">
    <name type="scientific">Luteimonas aestuarii</name>
    <dbReference type="NCBI Taxonomy" id="453837"/>
    <lineage>
        <taxon>Bacteria</taxon>
        <taxon>Pseudomonadati</taxon>
        <taxon>Pseudomonadota</taxon>
        <taxon>Gammaproteobacteria</taxon>
        <taxon>Lysobacterales</taxon>
        <taxon>Lysobacteraceae</taxon>
        <taxon>Luteimonas</taxon>
    </lineage>
</organism>
<comment type="catalytic activity">
    <reaction evidence="1">
        <text>ATP + protein L-histidine = ADP + protein N-phospho-L-histidine.</text>
        <dbReference type="EC" id="2.7.13.3"/>
    </reaction>
</comment>
<evidence type="ECO:0000259" key="4">
    <source>
        <dbReference type="PROSITE" id="PS50109"/>
    </source>
</evidence>
<gene>
    <name evidence="6" type="ORF">E2F46_13680</name>
</gene>
<feature type="domain" description="PAS" evidence="5">
    <location>
        <begin position="114"/>
        <end position="160"/>
    </location>
</feature>
<dbReference type="InterPro" id="IPR036097">
    <property type="entry name" value="HisK_dim/P_sf"/>
</dbReference>
<dbReference type="PROSITE" id="PS50112">
    <property type="entry name" value="PAS"/>
    <property type="match status" value="1"/>
</dbReference>
<dbReference type="SUPFAM" id="SSF47384">
    <property type="entry name" value="Homodimeric domain of signal transducing histidine kinase"/>
    <property type="match status" value="1"/>
</dbReference>
<keyword evidence="3" id="KW-0472">Membrane</keyword>
<proteinExistence type="predicted"/>
<dbReference type="GO" id="GO:0005524">
    <property type="term" value="F:ATP binding"/>
    <property type="evidence" value="ECO:0007669"/>
    <property type="project" value="UniProtKB-KW"/>
</dbReference>
<dbReference type="InterPro" id="IPR000014">
    <property type="entry name" value="PAS"/>
</dbReference>
<dbReference type="Gene3D" id="3.30.565.10">
    <property type="entry name" value="Histidine kinase-like ATPase, C-terminal domain"/>
    <property type="match status" value="1"/>
</dbReference>
<name>A0A4R5TP26_9GAMM</name>
<keyword evidence="3" id="KW-0812">Transmembrane</keyword>
<evidence type="ECO:0000256" key="2">
    <source>
        <dbReference type="ARBA" id="ARBA00012438"/>
    </source>
</evidence>
<accession>A0A4R5TP26</accession>
<feature type="transmembrane region" description="Helical" evidence="3">
    <location>
        <begin position="36"/>
        <end position="54"/>
    </location>
</feature>
<dbReference type="SUPFAM" id="SSF55785">
    <property type="entry name" value="PYP-like sensor domain (PAS domain)"/>
    <property type="match status" value="1"/>
</dbReference>
<dbReference type="SUPFAM" id="SSF55874">
    <property type="entry name" value="ATPase domain of HSP90 chaperone/DNA topoisomerase II/histidine kinase"/>
    <property type="match status" value="1"/>
</dbReference>
<dbReference type="InterPro" id="IPR004358">
    <property type="entry name" value="Sig_transdc_His_kin-like_C"/>
</dbReference>
<evidence type="ECO:0000256" key="1">
    <source>
        <dbReference type="ARBA" id="ARBA00000085"/>
    </source>
</evidence>
<dbReference type="GO" id="GO:0000155">
    <property type="term" value="F:phosphorelay sensor kinase activity"/>
    <property type="evidence" value="ECO:0007669"/>
    <property type="project" value="InterPro"/>
</dbReference>
<evidence type="ECO:0000256" key="3">
    <source>
        <dbReference type="SAM" id="Phobius"/>
    </source>
</evidence>
<dbReference type="Proteomes" id="UP000294796">
    <property type="component" value="Unassembled WGS sequence"/>
</dbReference>
<keyword evidence="3" id="KW-1133">Transmembrane helix</keyword>
<dbReference type="InterPro" id="IPR036890">
    <property type="entry name" value="HATPase_C_sf"/>
</dbReference>
<dbReference type="EMBL" id="SMTF01000013">
    <property type="protein sequence ID" value="TDK22508.1"/>
    <property type="molecule type" value="Genomic_DNA"/>
</dbReference>
<feature type="transmembrane region" description="Helical" evidence="3">
    <location>
        <begin position="12"/>
        <end position="30"/>
    </location>
</feature>
<dbReference type="EC" id="2.7.13.3" evidence="2"/>
<dbReference type="Gene3D" id="3.30.450.20">
    <property type="entry name" value="PAS domain"/>
    <property type="match status" value="1"/>
</dbReference>
<keyword evidence="6" id="KW-0547">Nucleotide-binding</keyword>
<dbReference type="InterPro" id="IPR003594">
    <property type="entry name" value="HATPase_dom"/>
</dbReference>
<evidence type="ECO:0000259" key="5">
    <source>
        <dbReference type="PROSITE" id="PS50112"/>
    </source>
</evidence>
<dbReference type="PANTHER" id="PTHR43065">
    <property type="entry name" value="SENSOR HISTIDINE KINASE"/>
    <property type="match status" value="1"/>
</dbReference>
<dbReference type="PRINTS" id="PR00344">
    <property type="entry name" value="BCTRLSENSOR"/>
</dbReference>
<dbReference type="PANTHER" id="PTHR43065:SF51">
    <property type="entry name" value="HISTIDINE KINASE"/>
    <property type="match status" value="1"/>
</dbReference>
<dbReference type="InterPro" id="IPR035965">
    <property type="entry name" value="PAS-like_dom_sf"/>
</dbReference>
<keyword evidence="6" id="KW-0067">ATP-binding</keyword>
<dbReference type="OrthoDB" id="1931120at2"/>
<dbReference type="Pfam" id="PF02518">
    <property type="entry name" value="HATPase_c"/>
    <property type="match status" value="1"/>
</dbReference>
<dbReference type="AlphaFoldDB" id="A0A4R5TP26"/>
<keyword evidence="7" id="KW-1185">Reference proteome</keyword>
<evidence type="ECO:0000313" key="7">
    <source>
        <dbReference type="Proteomes" id="UP000294796"/>
    </source>
</evidence>
<sequence>MARIEPEYRRRLLTALPAVAVLALVLLSGIPDPVPAWLLLLIVIGLTLVAAWGADRGRGQRLRAISSLLDALHEGDYGVRGAPPPRGDAHAGIVERINGLAQRLHDEQRGMQESLQLLAKTLAALDGAVFAFEQDGRLRVVNPAGERLLAQDAQALLGKSADALGLAPLFETPNGGIRAHAFPGQQGRWQIGHAALRSRSQAGRLLVVQPMERALREEEAQAFRRLLRVLSHEINNSMAPIASMSDTLRRMLPVDGAALGPELARELHGGLGVIEQRSEALQRFLGGYARLARLPPPQVRPLDIAQLCSRVHGLFAGTRFRIEPGESARVRADGDQIEQVLINLVRNALEADAQGVVVLRWRREAGHARIEILDNGHGLPSSDSLFVPFFTTKPGGSGIGLVLSRQIVEAQGGSLSLRPRDDAPGAVADVVLPLGDAMDA</sequence>
<feature type="domain" description="Histidine kinase" evidence="4">
    <location>
        <begin position="229"/>
        <end position="436"/>
    </location>
</feature>
<comment type="caution">
    <text evidence="6">The sequence shown here is derived from an EMBL/GenBank/DDBJ whole genome shotgun (WGS) entry which is preliminary data.</text>
</comment>